<dbReference type="Proteomes" id="UP000655225">
    <property type="component" value="Unassembled WGS sequence"/>
</dbReference>
<feature type="chain" id="PRO_5032891326" evidence="1">
    <location>
        <begin position="26"/>
        <end position="164"/>
    </location>
</feature>
<dbReference type="PANTHER" id="PTHR33107">
    <property type="entry name" value="KUNITZ TRYPSIN INHIBITOR 2"/>
    <property type="match status" value="1"/>
</dbReference>
<evidence type="ECO:0000256" key="1">
    <source>
        <dbReference type="SAM" id="SignalP"/>
    </source>
</evidence>
<proteinExistence type="predicted"/>
<dbReference type="PROSITE" id="PS00283">
    <property type="entry name" value="SOYBEAN_KUNITZ"/>
    <property type="match status" value="1"/>
</dbReference>
<gene>
    <name evidence="2" type="ORF">HHK36_006549</name>
</gene>
<dbReference type="EMBL" id="JABCRI010000004">
    <property type="protein sequence ID" value="KAF8407418.1"/>
    <property type="molecule type" value="Genomic_DNA"/>
</dbReference>
<dbReference type="InterPro" id="IPR002160">
    <property type="entry name" value="Prot_inh_Kunz-lg"/>
</dbReference>
<dbReference type="SMART" id="SM00452">
    <property type="entry name" value="STI"/>
    <property type="match status" value="1"/>
</dbReference>
<evidence type="ECO:0000313" key="2">
    <source>
        <dbReference type="EMBL" id="KAF8407418.1"/>
    </source>
</evidence>
<comment type="caution">
    <text evidence="2">The sequence shown here is derived from an EMBL/GenBank/DDBJ whole genome shotgun (WGS) entry which is preliminary data.</text>
</comment>
<accession>A0A835DKF4</accession>
<keyword evidence="3" id="KW-1185">Reference proteome</keyword>
<protein>
    <submittedName>
        <fullName evidence="2">Uncharacterized protein</fullName>
    </submittedName>
</protein>
<dbReference type="PANTHER" id="PTHR33107:SF5">
    <property type="entry name" value="KUNITZ TRYPSIN INHIBITOR 5"/>
    <property type="match status" value="1"/>
</dbReference>
<dbReference type="Gene3D" id="2.80.10.50">
    <property type="match status" value="2"/>
</dbReference>
<reference evidence="2 3" key="1">
    <citation type="submission" date="2020-04" db="EMBL/GenBank/DDBJ databases">
        <title>Plant Genome Project.</title>
        <authorList>
            <person name="Zhang R.-G."/>
        </authorList>
    </citation>
    <scope>NUCLEOTIDE SEQUENCE [LARGE SCALE GENOMIC DNA]</scope>
    <source>
        <strain evidence="2">YNK0</strain>
        <tissue evidence="2">Leaf</tissue>
    </source>
</reference>
<dbReference type="PRINTS" id="PR00291">
    <property type="entry name" value="KUNITZINHBTR"/>
</dbReference>
<sequence>MRITLVLSALFLSSMNLLPSQPAGADQTATGTTLLDINGRIVQAGTNYYVLPVIRGRGGGLALASRNRTCPFNVVQENFDFSNGLPLKIFPTDISEKVIQLSTDANFMFYCCNNLCSVDSMEARRGRRHEWTEVVCGDVGVFYEGEKIWLGLSDAPLLVMFKKV</sequence>
<keyword evidence="1" id="KW-0732">Signal</keyword>
<organism evidence="2 3">
    <name type="scientific">Tetracentron sinense</name>
    <name type="common">Spur-leaf</name>
    <dbReference type="NCBI Taxonomy" id="13715"/>
    <lineage>
        <taxon>Eukaryota</taxon>
        <taxon>Viridiplantae</taxon>
        <taxon>Streptophyta</taxon>
        <taxon>Embryophyta</taxon>
        <taxon>Tracheophyta</taxon>
        <taxon>Spermatophyta</taxon>
        <taxon>Magnoliopsida</taxon>
        <taxon>Trochodendrales</taxon>
        <taxon>Trochodendraceae</taxon>
        <taxon>Tetracentron</taxon>
    </lineage>
</organism>
<evidence type="ECO:0000313" key="3">
    <source>
        <dbReference type="Proteomes" id="UP000655225"/>
    </source>
</evidence>
<name>A0A835DKF4_TETSI</name>
<dbReference type="GO" id="GO:0004866">
    <property type="term" value="F:endopeptidase inhibitor activity"/>
    <property type="evidence" value="ECO:0007669"/>
    <property type="project" value="InterPro"/>
</dbReference>
<dbReference type="Pfam" id="PF00197">
    <property type="entry name" value="Kunitz_legume"/>
    <property type="match status" value="1"/>
</dbReference>
<dbReference type="InterPro" id="IPR011065">
    <property type="entry name" value="Kunitz_inhibitor_STI-like_sf"/>
</dbReference>
<dbReference type="AlphaFoldDB" id="A0A835DKF4"/>
<dbReference type="SUPFAM" id="SSF50386">
    <property type="entry name" value="STI-like"/>
    <property type="match status" value="1"/>
</dbReference>
<dbReference type="OrthoDB" id="1918435at2759"/>
<feature type="signal peptide" evidence="1">
    <location>
        <begin position="1"/>
        <end position="25"/>
    </location>
</feature>